<keyword evidence="4" id="KW-1133">Transmembrane helix</keyword>
<dbReference type="InterPro" id="IPR004344">
    <property type="entry name" value="TTL/TTLL_fam"/>
</dbReference>
<evidence type="ECO:0008006" key="7">
    <source>
        <dbReference type="Google" id="ProtNLM"/>
    </source>
</evidence>
<feature type="transmembrane region" description="Helical" evidence="4">
    <location>
        <begin position="7"/>
        <end position="29"/>
    </location>
</feature>
<evidence type="ECO:0000256" key="1">
    <source>
        <dbReference type="ARBA" id="ARBA00022598"/>
    </source>
</evidence>
<keyword evidence="1" id="KW-0436">Ligase</keyword>
<dbReference type="GO" id="GO:0005524">
    <property type="term" value="F:ATP binding"/>
    <property type="evidence" value="ECO:0007669"/>
    <property type="project" value="UniProtKB-KW"/>
</dbReference>
<evidence type="ECO:0000256" key="3">
    <source>
        <dbReference type="ARBA" id="ARBA00022840"/>
    </source>
</evidence>
<dbReference type="PROSITE" id="PS51221">
    <property type="entry name" value="TTL"/>
    <property type="match status" value="1"/>
</dbReference>
<dbReference type="EMBL" id="MPUH01000089">
    <property type="protein sequence ID" value="OMJ91056.1"/>
    <property type="molecule type" value="Genomic_DNA"/>
</dbReference>
<keyword evidence="4" id="KW-0812">Transmembrane</keyword>
<reference evidence="5 6" key="1">
    <citation type="submission" date="2016-11" db="EMBL/GenBank/DDBJ databases">
        <title>The macronuclear genome of Stentor coeruleus: a giant cell with tiny introns.</title>
        <authorList>
            <person name="Slabodnick M."/>
            <person name="Ruby J.G."/>
            <person name="Reiff S.B."/>
            <person name="Swart E.C."/>
            <person name="Gosai S."/>
            <person name="Prabakaran S."/>
            <person name="Witkowska E."/>
            <person name="Larue G.E."/>
            <person name="Fisher S."/>
            <person name="Freeman R.M."/>
            <person name="Gunawardena J."/>
            <person name="Chu W."/>
            <person name="Stover N.A."/>
            <person name="Gregory B.D."/>
            <person name="Nowacki M."/>
            <person name="Derisi J."/>
            <person name="Roy S.W."/>
            <person name="Marshall W.F."/>
            <person name="Sood P."/>
        </authorList>
    </citation>
    <scope>NUCLEOTIDE SEQUENCE [LARGE SCALE GENOMIC DNA]</scope>
    <source>
        <strain evidence="5">WM001</strain>
    </source>
</reference>
<dbReference type="GO" id="GO:0000226">
    <property type="term" value="P:microtubule cytoskeleton organization"/>
    <property type="evidence" value="ECO:0007669"/>
    <property type="project" value="TreeGrafter"/>
</dbReference>
<keyword evidence="2" id="KW-0547">Nucleotide-binding</keyword>
<proteinExistence type="predicted"/>
<keyword evidence="4" id="KW-0472">Membrane</keyword>
<dbReference type="GO" id="GO:0036064">
    <property type="term" value="C:ciliary basal body"/>
    <property type="evidence" value="ECO:0007669"/>
    <property type="project" value="TreeGrafter"/>
</dbReference>
<dbReference type="PANTHER" id="PTHR12241">
    <property type="entry name" value="TUBULIN POLYGLUTAMYLASE"/>
    <property type="match status" value="1"/>
</dbReference>
<dbReference type="GO" id="GO:0070740">
    <property type="term" value="F:tubulin-glutamic acid ligase activity"/>
    <property type="evidence" value="ECO:0007669"/>
    <property type="project" value="TreeGrafter"/>
</dbReference>
<evidence type="ECO:0000313" key="6">
    <source>
        <dbReference type="Proteomes" id="UP000187209"/>
    </source>
</evidence>
<dbReference type="OrthoDB" id="10382883at2759"/>
<gene>
    <name evidence="5" type="ORF">SteCoe_6412</name>
</gene>
<evidence type="ECO:0000256" key="4">
    <source>
        <dbReference type="SAM" id="Phobius"/>
    </source>
</evidence>
<dbReference type="Gene3D" id="3.30.470.20">
    <property type="entry name" value="ATP-grasp fold, B domain"/>
    <property type="match status" value="1"/>
</dbReference>
<sequence>MVKLSTIIHWVSVIVIIWVLVTLSAILTLPSSPSGLLRGNILGIDRESSLTYPLPSPGSYCASWSKSSDKSFWSDLASAYASKKVQSSGWSLLPTNKNGVALISSDSVYGNYSALRWAMVNNVKEQTNTQLFLVPLKANLIFTRMYVFKDDEGNNLQTARLGIDYACDGQLFNHIPGASAFCRKDYLQMYFLDYEKRYEEIGQEQCYYSITPKSFLLSQPDHCLRFLKVLETMMDKYNETSWPIEWITKNALRHKGYGIKLVDFELAHYFYTLYGANPESCYSIDKEHQQMIIQKYISNPALIEGRKFDFRVFVFCLNADPLVVGWAPNNGHTRLSDQVYDEFSNDFTTHITANVAGQNPESLEFLKKYRFNLREIGEYFKDQIGDVDTWLSTIAYPKVKRILIHMFRASQQNFLIKRSGLFEFYGVDFIMDNTYTNFYLLESNRRPDVQEKNPKLQYREDMIVEDVVRYADYLMETEGNLESTEEVFSRFTAFERLIDETSEDPYLGVLDEPCSKVFKDMNWDLPIDPMIQPLKFYVDNY</sequence>
<keyword evidence="6" id="KW-1185">Reference proteome</keyword>
<dbReference type="GO" id="GO:0015631">
    <property type="term" value="F:tubulin binding"/>
    <property type="evidence" value="ECO:0007669"/>
    <property type="project" value="TreeGrafter"/>
</dbReference>
<dbReference type="SUPFAM" id="SSF56059">
    <property type="entry name" value="Glutathione synthetase ATP-binding domain-like"/>
    <property type="match status" value="1"/>
</dbReference>
<organism evidence="5 6">
    <name type="scientific">Stentor coeruleus</name>
    <dbReference type="NCBI Taxonomy" id="5963"/>
    <lineage>
        <taxon>Eukaryota</taxon>
        <taxon>Sar</taxon>
        <taxon>Alveolata</taxon>
        <taxon>Ciliophora</taxon>
        <taxon>Postciliodesmatophora</taxon>
        <taxon>Heterotrichea</taxon>
        <taxon>Heterotrichida</taxon>
        <taxon>Stentoridae</taxon>
        <taxon>Stentor</taxon>
    </lineage>
</organism>
<name>A0A1R2CPW9_9CILI</name>
<protein>
    <recommendedName>
        <fullName evidence="7">Tubulin--tyrosine ligase-like protein 9</fullName>
    </recommendedName>
</protein>
<accession>A0A1R2CPW9</accession>
<comment type="caution">
    <text evidence="5">The sequence shown here is derived from an EMBL/GenBank/DDBJ whole genome shotgun (WGS) entry which is preliminary data.</text>
</comment>
<keyword evidence="3" id="KW-0067">ATP-binding</keyword>
<evidence type="ECO:0000313" key="5">
    <source>
        <dbReference type="EMBL" id="OMJ91056.1"/>
    </source>
</evidence>
<dbReference type="Pfam" id="PF03133">
    <property type="entry name" value="TTL"/>
    <property type="match status" value="1"/>
</dbReference>
<evidence type="ECO:0000256" key="2">
    <source>
        <dbReference type="ARBA" id="ARBA00022741"/>
    </source>
</evidence>
<dbReference type="AlphaFoldDB" id="A0A1R2CPW9"/>
<dbReference type="Proteomes" id="UP000187209">
    <property type="component" value="Unassembled WGS sequence"/>
</dbReference>